<dbReference type="STRING" id="139723.A0A182MH00"/>
<feature type="compositionally biased region" description="Basic and acidic residues" evidence="1">
    <location>
        <begin position="72"/>
        <end position="81"/>
    </location>
</feature>
<accession>A0A182MH00</accession>
<keyword evidence="3" id="KW-1185">Reference proteome</keyword>
<dbReference type="AlphaFoldDB" id="A0A182MH00"/>
<feature type="region of interest" description="Disordered" evidence="1">
    <location>
        <begin position="64"/>
        <end position="148"/>
    </location>
</feature>
<evidence type="ECO:0000313" key="2">
    <source>
        <dbReference type="EnsemblMetazoa" id="ACUA018063-PA"/>
    </source>
</evidence>
<dbReference type="VEuPathDB" id="VectorBase:ACUA018063"/>
<evidence type="ECO:0000313" key="3">
    <source>
        <dbReference type="Proteomes" id="UP000075883"/>
    </source>
</evidence>
<sequence length="221" mass="24208">MPVISAYSSSGSRYIQPPTSTLTRSNYSDRIYYSPLLSSNKTSSISNSGLYRKSSYRFDSPFTSTTSSSLYHRREERDYSSKNRTVGKSPEVTSDCLKASVDIDEPSGNGSIDSVKNSERRSTNNSRSSRYSSTLSNYATGHSSIRNSGNYASNLRNTALSGAEIYQRYSISTYKPSASIASRLGYTGSLQESSTLGKDTSTVASAEDRYQYSNSSKVIVV</sequence>
<name>A0A182MH00_9DIPT</name>
<proteinExistence type="predicted"/>
<reference evidence="2" key="2">
    <citation type="submission" date="2020-05" db="UniProtKB">
        <authorList>
            <consortium name="EnsemblMetazoa"/>
        </authorList>
    </citation>
    <scope>IDENTIFICATION</scope>
    <source>
        <strain evidence="2">A-37</strain>
    </source>
</reference>
<organism evidence="2 3">
    <name type="scientific">Anopheles culicifacies</name>
    <dbReference type="NCBI Taxonomy" id="139723"/>
    <lineage>
        <taxon>Eukaryota</taxon>
        <taxon>Metazoa</taxon>
        <taxon>Ecdysozoa</taxon>
        <taxon>Arthropoda</taxon>
        <taxon>Hexapoda</taxon>
        <taxon>Insecta</taxon>
        <taxon>Pterygota</taxon>
        <taxon>Neoptera</taxon>
        <taxon>Endopterygota</taxon>
        <taxon>Diptera</taxon>
        <taxon>Nematocera</taxon>
        <taxon>Culicoidea</taxon>
        <taxon>Culicidae</taxon>
        <taxon>Anophelinae</taxon>
        <taxon>Anopheles</taxon>
        <taxon>culicifacies species complex</taxon>
    </lineage>
</organism>
<protein>
    <submittedName>
        <fullName evidence="2">Uncharacterized protein</fullName>
    </submittedName>
</protein>
<dbReference type="EMBL" id="AXCM01019123">
    <property type="status" value="NOT_ANNOTATED_CDS"/>
    <property type="molecule type" value="Genomic_DNA"/>
</dbReference>
<feature type="compositionally biased region" description="Polar residues" evidence="1">
    <location>
        <begin position="139"/>
        <end position="148"/>
    </location>
</feature>
<feature type="compositionally biased region" description="Low complexity" evidence="1">
    <location>
        <begin position="123"/>
        <end position="138"/>
    </location>
</feature>
<dbReference type="EnsemblMetazoa" id="ACUA018063-RA">
    <property type="protein sequence ID" value="ACUA018063-PA"/>
    <property type="gene ID" value="ACUA018063"/>
</dbReference>
<evidence type="ECO:0000256" key="1">
    <source>
        <dbReference type="SAM" id="MobiDB-lite"/>
    </source>
</evidence>
<reference evidence="3" key="1">
    <citation type="submission" date="2013-09" db="EMBL/GenBank/DDBJ databases">
        <title>The Genome Sequence of Anopheles culicifacies species A.</title>
        <authorList>
            <consortium name="The Broad Institute Genomics Platform"/>
            <person name="Neafsey D.E."/>
            <person name="Besansky N."/>
            <person name="Howell P."/>
            <person name="Walton C."/>
            <person name="Young S.K."/>
            <person name="Zeng Q."/>
            <person name="Gargeya S."/>
            <person name="Fitzgerald M."/>
            <person name="Haas B."/>
            <person name="Abouelleil A."/>
            <person name="Allen A.W."/>
            <person name="Alvarado L."/>
            <person name="Arachchi H.M."/>
            <person name="Berlin A.M."/>
            <person name="Chapman S.B."/>
            <person name="Gainer-Dewar J."/>
            <person name="Goldberg J."/>
            <person name="Griggs A."/>
            <person name="Gujja S."/>
            <person name="Hansen M."/>
            <person name="Howarth C."/>
            <person name="Imamovic A."/>
            <person name="Ireland A."/>
            <person name="Larimer J."/>
            <person name="McCowan C."/>
            <person name="Murphy C."/>
            <person name="Pearson M."/>
            <person name="Poon T.W."/>
            <person name="Priest M."/>
            <person name="Roberts A."/>
            <person name="Saif S."/>
            <person name="Shea T."/>
            <person name="Sisk P."/>
            <person name="Sykes S."/>
            <person name="Wortman J."/>
            <person name="Nusbaum C."/>
            <person name="Birren B."/>
        </authorList>
    </citation>
    <scope>NUCLEOTIDE SEQUENCE [LARGE SCALE GENOMIC DNA]</scope>
    <source>
        <strain evidence="3">A-37</strain>
    </source>
</reference>
<dbReference type="Proteomes" id="UP000075883">
    <property type="component" value="Unassembled WGS sequence"/>
</dbReference>
<feature type="region of interest" description="Disordered" evidence="1">
    <location>
        <begin position="1"/>
        <end position="25"/>
    </location>
</feature>